<dbReference type="InterPro" id="IPR038444">
    <property type="entry name" value="DUF465_sf"/>
</dbReference>
<dbReference type="Proteomes" id="UP000015531">
    <property type="component" value="Unassembled WGS sequence"/>
</dbReference>
<accession>T0HRX4</accession>
<dbReference type="eggNOG" id="ENOG5031CCQ">
    <property type="taxonomic scope" value="Bacteria"/>
</dbReference>
<evidence type="ECO:0008006" key="3">
    <source>
        <dbReference type="Google" id="ProtNLM"/>
    </source>
</evidence>
<dbReference type="AlphaFoldDB" id="T0HRX4"/>
<dbReference type="InterPro" id="IPR007420">
    <property type="entry name" value="DUF465"/>
</dbReference>
<organism evidence="1 2">
    <name type="scientific">Sphingobium lactosutens DS20</name>
    <dbReference type="NCBI Taxonomy" id="1331060"/>
    <lineage>
        <taxon>Bacteria</taxon>
        <taxon>Pseudomonadati</taxon>
        <taxon>Pseudomonadota</taxon>
        <taxon>Alphaproteobacteria</taxon>
        <taxon>Sphingomonadales</taxon>
        <taxon>Sphingomonadaceae</taxon>
        <taxon>Sphingobium</taxon>
    </lineage>
</organism>
<sequence length="57" mass="6930">MNWRAFRLHEMHKRIDEALRAEQRHTVPNPFEIMRLKKLKLALKDRLAALARTPRRV</sequence>
<evidence type="ECO:0000313" key="1">
    <source>
        <dbReference type="EMBL" id="EQB19126.1"/>
    </source>
</evidence>
<comment type="caution">
    <text evidence="1">The sequence shown here is derived from an EMBL/GenBank/DDBJ whole genome shotgun (WGS) entry which is preliminary data.</text>
</comment>
<dbReference type="EMBL" id="ATDP01000034">
    <property type="protein sequence ID" value="EQB19126.1"/>
    <property type="molecule type" value="Genomic_DNA"/>
</dbReference>
<dbReference type="Pfam" id="PF04325">
    <property type="entry name" value="DUF465"/>
    <property type="match status" value="1"/>
</dbReference>
<proteinExistence type="predicted"/>
<keyword evidence="2" id="KW-1185">Reference proteome</keyword>
<dbReference type="RefSeq" id="WP_021224324.1">
    <property type="nucleotide sequence ID" value="NZ_ATDP01000034.1"/>
</dbReference>
<dbReference type="OrthoDB" id="7585987at2"/>
<name>T0HRX4_9SPHN</name>
<protein>
    <recommendedName>
        <fullName evidence="3">DUF465 domain-containing protein</fullName>
    </recommendedName>
</protein>
<reference evidence="1 2" key="1">
    <citation type="journal article" date="2013" name="Genome Announc.">
        <title>Draft Genome Sequence of Sphingobium lactosutens Strain DS20T, Isolated from a Hexachlorocyclohexane Dumpsite.</title>
        <authorList>
            <person name="Kumar R."/>
            <person name="Dwivedi V."/>
            <person name="Negi V."/>
            <person name="Khurana J.P."/>
            <person name="Lal R."/>
        </authorList>
    </citation>
    <scope>NUCLEOTIDE SEQUENCE [LARGE SCALE GENOMIC DNA]</scope>
    <source>
        <strain evidence="1 2">DS20</strain>
    </source>
</reference>
<gene>
    <name evidence="1" type="ORF">RLDS_00715</name>
</gene>
<evidence type="ECO:0000313" key="2">
    <source>
        <dbReference type="Proteomes" id="UP000015531"/>
    </source>
</evidence>
<dbReference type="PATRIC" id="fig|1331060.3.peg.120"/>
<dbReference type="Gene3D" id="6.10.280.50">
    <property type="match status" value="1"/>
</dbReference>